<sequence>MKEPEIDPRKKEYILKFVTALIEFIKANDIEVCSVSKKIDEIEALFKGKKYLFGKLFYNLYKEYGFDLNSFCKSVFIASKAKMIISSTDSTNRLTLLLSPFLNSQKTFYASADIEKTRFSRILKLGRLDEIYADEVYGIAVAIGVEPLVLFEHFFEEAKHTTYDLALKILELYVPKEEDQPQKDTIKDTINLSPNQERILQEIIKNKYTTVEKLSAAVGINSANIQKNIKKLKDAGLIKHIGPTKGGHWEVVDKGKKE</sequence>
<evidence type="ECO:0000313" key="1">
    <source>
        <dbReference type="EMBL" id="MBL1410409.1"/>
    </source>
</evidence>
<reference evidence="1 2" key="1">
    <citation type="submission" date="2021-01" db="EMBL/GenBank/DDBJ databases">
        <title>C459-1 draft genome sequence.</title>
        <authorList>
            <person name="Zhang X.-F."/>
        </authorList>
    </citation>
    <scope>NUCLEOTIDE SEQUENCE [LARGE SCALE GENOMIC DNA]</scope>
    <source>
        <strain evidence="2">C459-1</strain>
    </source>
</reference>
<organism evidence="1 2">
    <name type="scientific">Sphingobacterium faecale</name>
    <dbReference type="NCBI Taxonomy" id="2803775"/>
    <lineage>
        <taxon>Bacteria</taxon>
        <taxon>Pseudomonadati</taxon>
        <taxon>Bacteroidota</taxon>
        <taxon>Sphingobacteriia</taxon>
        <taxon>Sphingobacteriales</taxon>
        <taxon>Sphingobacteriaceae</taxon>
        <taxon>Sphingobacterium</taxon>
    </lineage>
</organism>
<keyword evidence="2" id="KW-1185">Reference proteome</keyword>
<evidence type="ECO:0000313" key="2">
    <source>
        <dbReference type="Proteomes" id="UP000625283"/>
    </source>
</evidence>
<dbReference type="Pfam" id="PF13412">
    <property type="entry name" value="HTH_24"/>
    <property type="match status" value="1"/>
</dbReference>
<dbReference type="InterPro" id="IPR036388">
    <property type="entry name" value="WH-like_DNA-bd_sf"/>
</dbReference>
<proteinExistence type="predicted"/>
<dbReference type="EMBL" id="JAERTY010000009">
    <property type="protein sequence ID" value="MBL1410409.1"/>
    <property type="molecule type" value="Genomic_DNA"/>
</dbReference>
<gene>
    <name evidence="1" type="ORF">JKG61_16755</name>
</gene>
<protein>
    <submittedName>
        <fullName evidence="1">Winged helix-turn-helix transcriptional regulator</fullName>
    </submittedName>
</protein>
<dbReference type="Proteomes" id="UP000625283">
    <property type="component" value="Unassembled WGS sequence"/>
</dbReference>
<dbReference type="InterPro" id="IPR011991">
    <property type="entry name" value="ArsR-like_HTH"/>
</dbReference>
<accession>A0ABS1R857</accession>
<comment type="caution">
    <text evidence="1">The sequence shown here is derived from an EMBL/GenBank/DDBJ whole genome shotgun (WGS) entry which is preliminary data.</text>
</comment>
<name>A0ABS1R857_9SPHI</name>
<dbReference type="RefSeq" id="WP_202104104.1">
    <property type="nucleotide sequence ID" value="NZ_JAERTY010000009.1"/>
</dbReference>
<dbReference type="Gene3D" id="1.10.10.10">
    <property type="entry name" value="Winged helix-like DNA-binding domain superfamily/Winged helix DNA-binding domain"/>
    <property type="match status" value="1"/>
</dbReference>
<dbReference type="InterPro" id="IPR036390">
    <property type="entry name" value="WH_DNA-bd_sf"/>
</dbReference>
<dbReference type="SUPFAM" id="SSF46785">
    <property type="entry name" value="Winged helix' DNA-binding domain"/>
    <property type="match status" value="1"/>
</dbReference>
<dbReference type="CDD" id="cd00090">
    <property type="entry name" value="HTH_ARSR"/>
    <property type="match status" value="1"/>
</dbReference>